<evidence type="ECO:0000313" key="3">
    <source>
        <dbReference type="Proteomes" id="UP000035996"/>
    </source>
</evidence>
<proteinExistence type="predicted"/>
<evidence type="ECO:0008006" key="4">
    <source>
        <dbReference type="Google" id="ProtNLM"/>
    </source>
</evidence>
<keyword evidence="3" id="KW-1185">Reference proteome</keyword>
<protein>
    <recommendedName>
        <fullName evidence="4">YggT family protein</fullName>
    </recommendedName>
</protein>
<sequence length="102" mass="11532">MRAISSFLVSIVRLIFGIIEAILGIRILLKLFSANPAAPFVQWIYDFSDPLLSPFRNIFPTTEFAGQYVVEFSAVFALIVYSIVASLIVRFVAMGLTERERR</sequence>
<keyword evidence="1" id="KW-0472">Membrane</keyword>
<name>A0A0J6CLV0_9BACL</name>
<evidence type="ECO:0000313" key="2">
    <source>
        <dbReference type="EMBL" id="KMM37206.1"/>
    </source>
</evidence>
<dbReference type="GO" id="GO:0016020">
    <property type="term" value="C:membrane"/>
    <property type="evidence" value="ECO:0007669"/>
    <property type="project" value="InterPro"/>
</dbReference>
<dbReference type="InterPro" id="IPR003425">
    <property type="entry name" value="CCB3/YggT"/>
</dbReference>
<dbReference type="AlphaFoldDB" id="A0A0J6CLV0"/>
<comment type="caution">
    <text evidence="2">The sequence shown here is derived from an EMBL/GenBank/DDBJ whole genome shotgun (WGS) entry which is preliminary data.</text>
</comment>
<keyword evidence="1" id="KW-0812">Transmembrane</keyword>
<dbReference type="STRING" id="157733.AB986_15160"/>
<evidence type="ECO:0000256" key="1">
    <source>
        <dbReference type="SAM" id="Phobius"/>
    </source>
</evidence>
<feature type="transmembrane region" description="Helical" evidence="1">
    <location>
        <begin position="7"/>
        <end position="29"/>
    </location>
</feature>
<gene>
    <name evidence="2" type="ORF">AB986_15160</name>
</gene>
<organism evidence="2 3">
    <name type="scientific">Guptibacillus hwajinpoensis</name>
    <dbReference type="NCBI Taxonomy" id="208199"/>
    <lineage>
        <taxon>Bacteria</taxon>
        <taxon>Bacillati</taxon>
        <taxon>Bacillota</taxon>
        <taxon>Bacilli</taxon>
        <taxon>Bacillales</taxon>
        <taxon>Guptibacillaceae</taxon>
        <taxon>Guptibacillus</taxon>
    </lineage>
</organism>
<accession>A0A0J6CLV0</accession>
<dbReference type="Proteomes" id="UP000035996">
    <property type="component" value="Unassembled WGS sequence"/>
</dbReference>
<feature type="transmembrane region" description="Helical" evidence="1">
    <location>
        <begin position="72"/>
        <end position="93"/>
    </location>
</feature>
<dbReference type="Pfam" id="PF02325">
    <property type="entry name" value="CCB3_YggT"/>
    <property type="match status" value="1"/>
</dbReference>
<reference evidence="2" key="1">
    <citation type="submission" date="2015-06" db="EMBL/GenBank/DDBJ databases">
        <authorList>
            <person name="Liu B."/>
            <person name="Wang J."/>
            <person name="Zhu Y."/>
            <person name="Liu G."/>
            <person name="Chen Q."/>
            <person name="Zheng C."/>
            <person name="Che J."/>
            <person name="Ge C."/>
            <person name="Shi H."/>
            <person name="Pan Z."/>
            <person name="Liu X."/>
        </authorList>
    </citation>
    <scope>NUCLEOTIDE SEQUENCE [LARGE SCALE GENOMIC DNA]</scope>
    <source>
        <strain evidence="2">DSM 16346</strain>
    </source>
</reference>
<dbReference type="EMBL" id="LELK01000004">
    <property type="protein sequence ID" value="KMM37206.1"/>
    <property type="molecule type" value="Genomic_DNA"/>
</dbReference>
<dbReference type="RefSeq" id="WP_048312061.1">
    <property type="nucleotide sequence ID" value="NZ_CP119526.1"/>
</dbReference>
<keyword evidence="1" id="KW-1133">Transmembrane helix</keyword>
<dbReference type="OrthoDB" id="2989901at2"/>